<reference evidence="2 3" key="1">
    <citation type="journal article" date="2019" name="Int. J. Syst. Evol. Microbiol.">
        <title>Thermogemmatispora aurantia sp. nov. and Thermogemmatispora argillosa sp. nov., within the class Ktedonobacteria, and emended description of the genus Thermogemmatispora.</title>
        <authorList>
            <person name="Zheng Y."/>
            <person name="Wang C.M."/>
            <person name="Sakai Y."/>
            <person name="Abe K."/>
            <person name="Yokota A."/>
            <person name="Yabe S."/>
        </authorList>
    </citation>
    <scope>NUCLEOTIDE SEQUENCE [LARGE SCALE GENOMIC DNA]</scope>
    <source>
        <strain evidence="2 3">A1-2</strain>
    </source>
</reference>
<feature type="compositionally biased region" description="Polar residues" evidence="1">
    <location>
        <begin position="77"/>
        <end position="87"/>
    </location>
</feature>
<dbReference type="EMBL" id="BKZV01000003">
    <property type="protein sequence ID" value="GER83461.1"/>
    <property type="molecule type" value="Genomic_DNA"/>
</dbReference>
<keyword evidence="3" id="KW-1185">Reference proteome</keyword>
<evidence type="ECO:0000256" key="1">
    <source>
        <dbReference type="SAM" id="MobiDB-lite"/>
    </source>
</evidence>
<dbReference type="InterPro" id="IPR036249">
    <property type="entry name" value="Thioredoxin-like_sf"/>
</dbReference>
<dbReference type="InterPro" id="IPR008554">
    <property type="entry name" value="Glutaredoxin-like"/>
</dbReference>
<dbReference type="Gene3D" id="3.40.30.10">
    <property type="entry name" value="Glutaredoxin"/>
    <property type="match status" value="1"/>
</dbReference>
<feature type="region of interest" description="Disordered" evidence="1">
    <location>
        <begin position="65"/>
        <end position="87"/>
    </location>
</feature>
<sequence>MYHLLKIGRQSQRLYTVIGPILQYIHGTLAPALPVPACRQWDRRDIISPEKEPIRPAAGIIPHVREETGGRRENGATRVSRQKQQSSPQVTFYTKAGCHLCDEAREMLEDIASQLDFDLTEIDIRGNPELFELYRYRIPVIIVDGQILEGRIEFRDLARAFHLP</sequence>
<dbReference type="Pfam" id="PF05768">
    <property type="entry name" value="Glrx-like"/>
    <property type="match status" value="1"/>
</dbReference>
<dbReference type="CDD" id="cd02976">
    <property type="entry name" value="NrdH"/>
    <property type="match status" value="1"/>
</dbReference>
<accession>A0A5J4K9X3</accession>
<dbReference type="InterPro" id="IPR052565">
    <property type="entry name" value="Glutaredoxin-like_YDR286C"/>
</dbReference>
<comment type="caution">
    <text evidence="2">The sequence shown here is derived from an EMBL/GenBank/DDBJ whole genome shotgun (WGS) entry which is preliminary data.</text>
</comment>
<dbReference type="SUPFAM" id="SSF52833">
    <property type="entry name" value="Thioredoxin-like"/>
    <property type="match status" value="1"/>
</dbReference>
<dbReference type="AlphaFoldDB" id="A0A5J4K9X3"/>
<gene>
    <name evidence="2" type="ORF">KTAU_20980</name>
</gene>
<dbReference type="Proteomes" id="UP000334820">
    <property type="component" value="Unassembled WGS sequence"/>
</dbReference>
<protein>
    <submittedName>
        <fullName evidence="2">Uncharacterized protein</fullName>
    </submittedName>
</protein>
<dbReference type="PROSITE" id="PS51354">
    <property type="entry name" value="GLUTAREDOXIN_2"/>
    <property type="match status" value="1"/>
</dbReference>
<feature type="compositionally biased region" description="Basic and acidic residues" evidence="1">
    <location>
        <begin position="65"/>
        <end position="75"/>
    </location>
</feature>
<dbReference type="PANTHER" id="PTHR33558:SF1">
    <property type="entry name" value="GLUTAREDOXIN-LIKE PROTEIN C5ORF63 HOMOLOG"/>
    <property type="match status" value="1"/>
</dbReference>
<evidence type="ECO:0000313" key="2">
    <source>
        <dbReference type="EMBL" id="GER83461.1"/>
    </source>
</evidence>
<organism evidence="2 3">
    <name type="scientific">Thermogemmatispora aurantia</name>
    <dbReference type="NCBI Taxonomy" id="2045279"/>
    <lineage>
        <taxon>Bacteria</taxon>
        <taxon>Bacillati</taxon>
        <taxon>Chloroflexota</taxon>
        <taxon>Ktedonobacteria</taxon>
        <taxon>Thermogemmatisporales</taxon>
        <taxon>Thermogemmatisporaceae</taxon>
        <taxon>Thermogemmatispora</taxon>
    </lineage>
</organism>
<proteinExistence type="predicted"/>
<dbReference type="PANTHER" id="PTHR33558">
    <property type="entry name" value="GLUTAREDOXIN-LIKE PROTEIN C5ORF63 HOMOLOG"/>
    <property type="match status" value="1"/>
</dbReference>
<name>A0A5J4K9X3_9CHLR</name>
<evidence type="ECO:0000313" key="3">
    <source>
        <dbReference type="Proteomes" id="UP000334820"/>
    </source>
</evidence>